<dbReference type="SUPFAM" id="SSF52540">
    <property type="entry name" value="P-loop containing nucleoside triphosphate hydrolases"/>
    <property type="match status" value="1"/>
</dbReference>
<feature type="non-terminal residue" evidence="5">
    <location>
        <position position="1"/>
    </location>
</feature>
<dbReference type="PANTHER" id="PTHR16305">
    <property type="entry name" value="TESTICULAR SOLUBLE ADENYLYL CYCLASE"/>
    <property type="match status" value="1"/>
</dbReference>
<proteinExistence type="predicted"/>
<reference evidence="5" key="1">
    <citation type="submission" date="2019-08" db="EMBL/GenBank/DDBJ databases">
        <title>Genomic characterization of a novel candidate phylum (ARYD3) from a high temperature, high salinity tertiary oil reservoir in north central Oklahoma, USA.</title>
        <authorList>
            <person name="Youssef N.H."/>
            <person name="Yadav A."/>
            <person name="Elshahed M.S."/>
        </authorList>
    </citation>
    <scope>NUCLEOTIDE SEQUENCE [LARGE SCALE GENOMIC DNA]</scope>
    <source>
        <strain evidence="5">ARYD3</strain>
    </source>
</reference>
<feature type="domain" description="Guanylate cyclase" evidence="4">
    <location>
        <begin position="313"/>
        <end position="350"/>
    </location>
</feature>
<dbReference type="Pfam" id="PF00211">
    <property type="entry name" value="Guanylate_cyc"/>
    <property type="match status" value="1"/>
</dbReference>
<dbReference type="GO" id="GO:0035556">
    <property type="term" value="P:intracellular signal transduction"/>
    <property type="evidence" value="ECO:0007669"/>
    <property type="project" value="InterPro"/>
</dbReference>
<dbReference type="PROSITE" id="PS50005">
    <property type="entry name" value="TPR"/>
    <property type="match status" value="1"/>
</dbReference>
<dbReference type="GO" id="GO:0005737">
    <property type="term" value="C:cytoplasm"/>
    <property type="evidence" value="ECO:0007669"/>
    <property type="project" value="TreeGrafter"/>
</dbReference>
<dbReference type="EMBL" id="VSIX01000108">
    <property type="protein sequence ID" value="TYB30588.1"/>
    <property type="molecule type" value="Genomic_DNA"/>
</dbReference>
<feature type="repeat" description="TPR" evidence="3">
    <location>
        <begin position="1023"/>
        <end position="1056"/>
    </location>
</feature>
<dbReference type="SUPFAM" id="SSF48452">
    <property type="entry name" value="TPR-like"/>
    <property type="match status" value="1"/>
</dbReference>
<evidence type="ECO:0000256" key="1">
    <source>
        <dbReference type="ARBA" id="ARBA00022741"/>
    </source>
</evidence>
<keyword evidence="3" id="KW-0802">TPR repeat</keyword>
<dbReference type="Gene3D" id="3.40.50.300">
    <property type="entry name" value="P-loop containing nucleotide triphosphate hydrolases"/>
    <property type="match status" value="1"/>
</dbReference>
<accession>A0A5D0MH69</accession>
<dbReference type="GO" id="GO:0009190">
    <property type="term" value="P:cyclic nucleotide biosynthetic process"/>
    <property type="evidence" value="ECO:0007669"/>
    <property type="project" value="InterPro"/>
</dbReference>
<dbReference type="PROSITE" id="PS50125">
    <property type="entry name" value="GUANYLATE_CYCLASE_2"/>
    <property type="match status" value="2"/>
</dbReference>
<dbReference type="InterPro" id="IPR029787">
    <property type="entry name" value="Nucleotide_cyclase"/>
</dbReference>
<dbReference type="GO" id="GO:0004016">
    <property type="term" value="F:adenylate cyclase activity"/>
    <property type="evidence" value="ECO:0007669"/>
    <property type="project" value="UniProtKB-ARBA"/>
</dbReference>
<keyword evidence="1" id="KW-0547">Nucleotide-binding</keyword>
<dbReference type="CDD" id="cd07302">
    <property type="entry name" value="CHD"/>
    <property type="match status" value="1"/>
</dbReference>
<dbReference type="InterPro" id="IPR019734">
    <property type="entry name" value="TPR_rpt"/>
</dbReference>
<dbReference type="InterPro" id="IPR011990">
    <property type="entry name" value="TPR-like_helical_dom_sf"/>
</dbReference>
<dbReference type="InterPro" id="IPR041664">
    <property type="entry name" value="AAA_16"/>
</dbReference>
<dbReference type="Pfam" id="PF13191">
    <property type="entry name" value="AAA_16"/>
    <property type="match status" value="1"/>
</dbReference>
<dbReference type="PANTHER" id="PTHR16305:SF28">
    <property type="entry name" value="GUANYLATE CYCLASE DOMAIN-CONTAINING PROTEIN"/>
    <property type="match status" value="1"/>
</dbReference>
<gene>
    <name evidence="5" type="ORF">FXF47_08465</name>
</gene>
<dbReference type="GO" id="GO:0005524">
    <property type="term" value="F:ATP binding"/>
    <property type="evidence" value="ECO:0007669"/>
    <property type="project" value="UniProtKB-KW"/>
</dbReference>
<evidence type="ECO:0000256" key="3">
    <source>
        <dbReference type="PROSITE-ProRule" id="PRU00339"/>
    </source>
</evidence>
<dbReference type="Proteomes" id="UP000324143">
    <property type="component" value="Unassembled WGS sequence"/>
</dbReference>
<protein>
    <submittedName>
        <fullName evidence="5">AAA family ATPase</fullName>
    </submittedName>
</protein>
<dbReference type="Gene3D" id="3.30.70.1230">
    <property type="entry name" value="Nucleotide cyclase"/>
    <property type="match status" value="2"/>
</dbReference>
<feature type="non-terminal residue" evidence="5">
    <location>
        <position position="1082"/>
    </location>
</feature>
<comment type="caution">
    <text evidence="5">The sequence shown here is derived from an EMBL/GenBank/DDBJ whole genome shotgun (WGS) entry which is preliminary data.</text>
</comment>
<evidence type="ECO:0000313" key="5">
    <source>
        <dbReference type="EMBL" id="TYB30588.1"/>
    </source>
</evidence>
<keyword evidence="2" id="KW-0067">ATP-binding</keyword>
<dbReference type="AlphaFoldDB" id="A0A5D0MH69"/>
<dbReference type="SMART" id="SM00028">
    <property type="entry name" value="TPR"/>
    <property type="match status" value="4"/>
</dbReference>
<dbReference type="SUPFAM" id="SSF55073">
    <property type="entry name" value="Nucleotide cyclase"/>
    <property type="match status" value="2"/>
</dbReference>
<feature type="domain" description="Guanylate cyclase" evidence="4">
    <location>
        <begin position="25"/>
        <end position="160"/>
    </location>
</feature>
<evidence type="ECO:0000259" key="4">
    <source>
        <dbReference type="PROSITE" id="PS50125"/>
    </source>
</evidence>
<sequence>MRKLVPEIVLRNYKKNNLNIKFKAFCLHLDISGFTHMTEQLMKKGKMGAETLSNHLNSIFEKSIDIIYENKGFISIFEGDSFTAIFEEKNCGIFNVFDAADRIKKLFDSNRKLETKFGTYKLNFTMGISYGEIELQILKSRNQNIFYFKGPSINNCVMAEKLATKNNIVFTENILQKSTNSIEINYKKIKDYYYLVKNIKIIMNSRTRNTRNDNKHLNTLMKDFYPDNILKKKLEGEFRNVSSVFITLSNSTDLNNNIKKIINLGNKYGGYFNNISFINDKAYLLIYFGTPIMKENLIKRTAEFMKAALEITKVKIGASYGKVFTGFRGSEKRADFTCLGNEINLASRLMKEANWNDIIINRNLYTSLKKTHETEMMGTKRLKGFDKAIGIYRLKEEIRNISPYMFKYDFIGRKNEIKKLNTFLKSVKNNKFGGIIYVEGTAGIGKSRLINEVKKDNQERLHWFNLCCNEIIRKSFNPFISFLANYFEQSDKSNKKENKKNFNKRINSLLQRVNNKKLANEIKRTSSFLAALLNIHKKDSLYSNSRPESRYRNILFALENLIKIESLKKPVILQIEDAQWMDQDSQKAVKHILKNTKEYSVGIICESRFNQDGSLFKFDLENIPEDELILKQFNKSNTSEIVKNIFDESINDNIIELIWEKSEGNPFYAEQISYYIKENNLLENKSSNEIGNIEIPDKINTIIISRLDKLTEKLKNIVQTASVLGREFIIDVLSEMLKDIDINKNVRKIQNRNIWQPLTEIKYIFKHALIRETAYQMQLENRLKNLHNIAAKTIEKIFSNNIETYYGDLAYHHEKAENYDKAKYYLEQAANLAKNNYQNEKALEYYDRLLKKKYFKLNSKKQIEIYIKKIEIFKSIGNLEPYDKLISKPIEIAKKINDNNNLMKLYAYKGIAFGIKGNYDKYFEYVNKQLDLAIENNNKKQIAKAYNNIALAANFQRELDKSIKYHKKAIKIMQENDFEDELYNIYFSHALTHFRMQNNKKFKYYIDKHKYFAKKDNNKWELIKTYSNLGIYYHSINNYKKSIRYFNKCKNLSEKLGSLEYIMISQNNLSEIYIELGKYDKA</sequence>
<evidence type="ECO:0000256" key="2">
    <source>
        <dbReference type="ARBA" id="ARBA00022840"/>
    </source>
</evidence>
<dbReference type="Gene3D" id="1.25.40.10">
    <property type="entry name" value="Tetratricopeptide repeat domain"/>
    <property type="match status" value="2"/>
</dbReference>
<name>A0A5D0MH69_9BACT</name>
<evidence type="ECO:0000313" key="6">
    <source>
        <dbReference type="Proteomes" id="UP000324143"/>
    </source>
</evidence>
<dbReference type="InterPro" id="IPR001054">
    <property type="entry name" value="A/G_cyclase"/>
</dbReference>
<organism evidence="5 6">
    <name type="scientific">Candidatus Mcinerneyibacterium aminivorans</name>
    <dbReference type="NCBI Taxonomy" id="2703815"/>
    <lineage>
        <taxon>Bacteria</taxon>
        <taxon>Candidatus Macinerneyibacteriota</taxon>
        <taxon>Candidatus Mcinerneyibacteria</taxon>
        <taxon>Candidatus Mcinerneyibacteriales</taxon>
        <taxon>Candidatus Mcinerneyibacteriaceae</taxon>
        <taxon>Candidatus Mcinerneyibacterium</taxon>
    </lineage>
</organism>
<keyword evidence="6" id="KW-1185">Reference proteome</keyword>
<dbReference type="InterPro" id="IPR027417">
    <property type="entry name" value="P-loop_NTPase"/>
</dbReference>